<feature type="compositionally biased region" description="Polar residues" evidence="1">
    <location>
        <begin position="54"/>
        <end position="65"/>
    </location>
</feature>
<name>A0AAD4Y8F6_OVIAM</name>
<dbReference type="AlphaFoldDB" id="A0AAD4Y8F6"/>
<reference evidence="2" key="1">
    <citation type="submission" date="2022-03" db="EMBL/GenBank/DDBJ databases">
        <title>Genomic analyses of argali, domestic sheep and their hybrids provide insights into chromosomal evolution, heterosis and genetic basis of agronomic traits.</title>
        <authorList>
            <person name="Li M."/>
        </authorList>
    </citation>
    <scope>NUCLEOTIDE SEQUENCE</scope>
    <source>
        <strain evidence="2">CAU-MHL-2022a</strain>
        <tissue evidence="2">Skin</tissue>
    </source>
</reference>
<evidence type="ECO:0000313" key="2">
    <source>
        <dbReference type="EMBL" id="KAI4538629.1"/>
    </source>
</evidence>
<dbReference type="EMBL" id="JAKZEL010000013">
    <property type="protein sequence ID" value="KAI4538629.1"/>
    <property type="molecule type" value="Genomic_DNA"/>
</dbReference>
<proteinExistence type="predicted"/>
<dbReference type="Proteomes" id="UP001214576">
    <property type="component" value="Unassembled WGS sequence"/>
</dbReference>
<sequence>MQETGGTPPGQRSLNQEQGSTNCTSGELCSWTNNQTGPLPAGVPFGVFTLSENRLTSRPSASQEEPANPQVPGRPHVLAKAVSPCSCRNCYPRRPSRPEGACSDNGSAMKFCERQVSQNQLLPDVIKHGSKQQEGRPGYPNDRFCFLRPQMNQKMIFPQIPISKPGSGEPDLRERHAAVPGKFSSFRKPVSPRCVSPRCANPFSWDVRP</sequence>
<accession>A0AAD4Y8F6</accession>
<evidence type="ECO:0000313" key="3">
    <source>
        <dbReference type="Proteomes" id="UP001214576"/>
    </source>
</evidence>
<gene>
    <name evidence="2" type="ORF">MG293_012032</name>
</gene>
<feature type="region of interest" description="Disordered" evidence="1">
    <location>
        <begin position="1"/>
        <end position="27"/>
    </location>
</feature>
<protein>
    <submittedName>
        <fullName evidence="2">Uncharacterized protein</fullName>
    </submittedName>
</protein>
<feature type="region of interest" description="Disordered" evidence="1">
    <location>
        <begin position="54"/>
        <end position="75"/>
    </location>
</feature>
<evidence type="ECO:0000256" key="1">
    <source>
        <dbReference type="SAM" id="MobiDB-lite"/>
    </source>
</evidence>
<comment type="caution">
    <text evidence="2">The sequence shown here is derived from an EMBL/GenBank/DDBJ whole genome shotgun (WGS) entry which is preliminary data.</text>
</comment>
<organism evidence="2 3">
    <name type="scientific">Ovis ammon polii</name>
    <dbReference type="NCBI Taxonomy" id="230172"/>
    <lineage>
        <taxon>Eukaryota</taxon>
        <taxon>Metazoa</taxon>
        <taxon>Chordata</taxon>
        <taxon>Craniata</taxon>
        <taxon>Vertebrata</taxon>
        <taxon>Euteleostomi</taxon>
        <taxon>Mammalia</taxon>
        <taxon>Eutheria</taxon>
        <taxon>Laurasiatheria</taxon>
        <taxon>Artiodactyla</taxon>
        <taxon>Ruminantia</taxon>
        <taxon>Pecora</taxon>
        <taxon>Bovidae</taxon>
        <taxon>Caprinae</taxon>
        <taxon>Ovis</taxon>
    </lineage>
</organism>
<keyword evidence="3" id="KW-1185">Reference proteome</keyword>